<sequence length="74" mass="8493">MIKSIKVKCIKSTGGAFMKGQIYNASMSDGDWCVKGVDDYSYTTLRGMWGTIYYCSLDRKVRFTFEPVEKEDLE</sequence>
<accession>A0A192Y8A6</accession>
<reference evidence="1 2" key="1">
    <citation type="submission" date="2016-04" db="EMBL/GenBank/DDBJ databases">
        <title>Complete Genome of E. coli phage vB_EcoS_NBD2.</title>
        <authorList>
            <person name="Truncaite L."/>
            <person name="Kaliniene L."/>
            <person name="Zajanckauskaite A."/>
            <person name="Meskys R."/>
        </authorList>
    </citation>
    <scope>NUCLEOTIDE SEQUENCE [LARGE SCALE GENOMIC DNA]</scope>
</reference>
<dbReference type="KEGG" id="vg:29079446"/>
<dbReference type="EMBL" id="KX130668">
    <property type="protein sequence ID" value="ANM45858.1"/>
    <property type="molecule type" value="Genomic_DNA"/>
</dbReference>
<evidence type="ECO:0000313" key="1">
    <source>
        <dbReference type="EMBL" id="ANM45858.1"/>
    </source>
</evidence>
<proteinExistence type="predicted"/>
<keyword evidence="2" id="KW-1185">Reference proteome</keyword>
<dbReference type="Proteomes" id="UP000202254">
    <property type="component" value="Segment"/>
</dbReference>
<dbReference type="GeneID" id="29079446"/>
<protein>
    <submittedName>
        <fullName evidence="1">Uncharacterized protein</fullName>
    </submittedName>
</protein>
<evidence type="ECO:0000313" key="2">
    <source>
        <dbReference type="Proteomes" id="UP000202254"/>
    </source>
</evidence>
<organism evidence="1 2">
    <name type="scientific">Escherichia phage vB_EcoS_NBD2</name>
    <dbReference type="NCBI Taxonomy" id="1852563"/>
    <lineage>
        <taxon>Viruses</taxon>
        <taxon>Duplodnaviria</taxon>
        <taxon>Heunggongvirae</taxon>
        <taxon>Uroviricota</taxon>
        <taxon>Caudoviricetes</taxon>
        <taxon>Drexlerviridae</taxon>
        <taxon>Vilniusvirus</taxon>
        <taxon>Vilniusvirus NBD2</taxon>
    </lineage>
</organism>
<dbReference type="RefSeq" id="YP_009284640.1">
    <property type="nucleotide sequence ID" value="NC_031050.1"/>
</dbReference>
<gene>
    <name evidence="1" type="ORF">NBD2_16</name>
</gene>
<name>A0A192Y8A6_9CAUD</name>